<reference evidence="1" key="1">
    <citation type="submission" date="2018-05" db="EMBL/GenBank/DDBJ databases">
        <title>Reclassification of Methylarcula marina and Methylarcula terricola as Paracoccus methylarcula sp.nov., comb.nov. and Paracoccus terricola comb.nov.</title>
        <authorList>
            <person name="Shmareva M.N."/>
            <person name="Doronina N.V."/>
            <person name="Vasilenko O.V."/>
            <person name="Tarlachkov S.V."/>
            <person name="Trotsenko Y.A."/>
        </authorList>
    </citation>
    <scope>NUCLEOTIDE SEQUENCE [LARGE SCALE GENOMIC DNA]</scope>
    <source>
        <strain evidence="1">VKM B-2159</strain>
    </source>
</reference>
<dbReference type="AlphaFoldDB" id="A0A3R7LKV8"/>
<gene>
    <name evidence="1" type="ORF">A7A09_006995</name>
</gene>
<comment type="caution">
    <text evidence="1">The sequence shown here is derived from an EMBL/GenBank/DDBJ whole genome shotgun (WGS) entry which is preliminary data.</text>
</comment>
<evidence type="ECO:0000313" key="1">
    <source>
        <dbReference type="EMBL" id="RNF35335.1"/>
    </source>
</evidence>
<protein>
    <submittedName>
        <fullName evidence="1">Uncharacterized protein</fullName>
    </submittedName>
</protein>
<name>A0A3R7LKV8_9RHOB</name>
<keyword evidence="2" id="KW-1185">Reference proteome</keyword>
<dbReference type="RefSeq" id="WP_106690684.1">
    <property type="nucleotide sequence ID" value="NZ_PXNQ02000003.1"/>
</dbReference>
<evidence type="ECO:0000313" key="2">
    <source>
        <dbReference type="Proteomes" id="UP000238137"/>
    </source>
</evidence>
<proteinExistence type="predicted"/>
<accession>A0A3R7LKV8</accession>
<sequence>MASFVEQATLRLNRTELQKTIQGIKRLDREMGSLNRTGMALARTLNSIQFRPMGLQKATRDIDALERRFRQLRATASRPITQRVNVVQTGNVPRVGAPVVGGGGRGMGGRAGFGHGIPGGAAGFALGGSVPQALAAYGGIVAATAAGRAALQRQAIEAGIAATFTDPRLRAIANEAAVEAAAHTTRTTQTRALQIGRDVVLGGVQDSVMTNAITQQLAQLEARFP</sequence>
<dbReference type="EMBL" id="PXNQ02000003">
    <property type="protein sequence ID" value="RNF35335.1"/>
    <property type="molecule type" value="Genomic_DNA"/>
</dbReference>
<organism evidence="1 2">
    <name type="scientific">Paracoccus methylarcula</name>
    <dbReference type="NCBI Taxonomy" id="72022"/>
    <lineage>
        <taxon>Bacteria</taxon>
        <taxon>Pseudomonadati</taxon>
        <taxon>Pseudomonadota</taxon>
        <taxon>Alphaproteobacteria</taxon>
        <taxon>Rhodobacterales</taxon>
        <taxon>Paracoccaceae</taxon>
        <taxon>Paracoccus</taxon>
    </lineage>
</organism>
<dbReference type="Proteomes" id="UP000238137">
    <property type="component" value="Unassembled WGS sequence"/>
</dbReference>